<evidence type="ECO:0000313" key="2">
    <source>
        <dbReference type="EMBL" id="KAK3089435.1"/>
    </source>
</evidence>
<comment type="caution">
    <text evidence="2">The sequence shown here is derived from an EMBL/GenBank/DDBJ whole genome shotgun (WGS) entry which is preliminary data.</text>
</comment>
<feature type="region of interest" description="Disordered" evidence="1">
    <location>
        <begin position="1"/>
        <end position="61"/>
    </location>
</feature>
<feature type="compositionally biased region" description="Basic and acidic residues" evidence="1">
    <location>
        <begin position="17"/>
        <end position="26"/>
    </location>
</feature>
<feature type="compositionally biased region" description="Low complexity" evidence="1">
    <location>
        <begin position="36"/>
        <end position="58"/>
    </location>
</feature>
<gene>
    <name evidence="2" type="ORF">FSP39_003577</name>
</gene>
<protein>
    <submittedName>
        <fullName evidence="2">Uncharacterized protein</fullName>
    </submittedName>
</protein>
<dbReference type="Proteomes" id="UP001186944">
    <property type="component" value="Unassembled WGS sequence"/>
</dbReference>
<evidence type="ECO:0000313" key="3">
    <source>
        <dbReference type="Proteomes" id="UP001186944"/>
    </source>
</evidence>
<proteinExistence type="predicted"/>
<organism evidence="2 3">
    <name type="scientific">Pinctada imbricata</name>
    <name type="common">Atlantic pearl-oyster</name>
    <name type="synonym">Pinctada martensii</name>
    <dbReference type="NCBI Taxonomy" id="66713"/>
    <lineage>
        <taxon>Eukaryota</taxon>
        <taxon>Metazoa</taxon>
        <taxon>Spiralia</taxon>
        <taxon>Lophotrochozoa</taxon>
        <taxon>Mollusca</taxon>
        <taxon>Bivalvia</taxon>
        <taxon>Autobranchia</taxon>
        <taxon>Pteriomorphia</taxon>
        <taxon>Pterioida</taxon>
        <taxon>Pterioidea</taxon>
        <taxon>Pteriidae</taxon>
        <taxon>Pinctada</taxon>
    </lineage>
</organism>
<evidence type="ECO:0000256" key="1">
    <source>
        <dbReference type="SAM" id="MobiDB-lite"/>
    </source>
</evidence>
<name>A0AA88XPJ8_PINIB</name>
<keyword evidence="3" id="KW-1185">Reference proteome</keyword>
<reference evidence="2" key="1">
    <citation type="submission" date="2019-08" db="EMBL/GenBank/DDBJ databases">
        <title>The improved chromosome-level genome for the pearl oyster Pinctada fucata martensii using PacBio sequencing and Hi-C.</title>
        <authorList>
            <person name="Zheng Z."/>
        </authorList>
    </citation>
    <scope>NUCLEOTIDE SEQUENCE</scope>
    <source>
        <strain evidence="2">ZZ-2019</strain>
        <tissue evidence="2">Adductor muscle</tissue>
    </source>
</reference>
<dbReference type="AlphaFoldDB" id="A0AA88XPJ8"/>
<accession>A0AA88XPJ8</accession>
<dbReference type="EMBL" id="VSWD01000010">
    <property type="protein sequence ID" value="KAK3089435.1"/>
    <property type="molecule type" value="Genomic_DNA"/>
</dbReference>
<sequence length="216" mass="25208">MASSECIAESTSKRRRQDSESDETKVPKLSRSGRESSTTDSETIDITSSSQSQTESSSGDNRQVSRWSEFWFDTLRIQVIRKIFDPPEVFNSFNDFFENDDKKRELICSWFEKHDEKRVTKYADVYRAFEKIVLLDCDNIEKTDVRMNNDLVWLYRSLARDQGDSLGLLKVRLVDFLAQLIYMVSEVKTNGPESLKEGMYQELFVRFTKIFGLEIV</sequence>